<dbReference type="Proteomes" id="UP000224460">
    <property type="component" value="Unassembled WGS sequence"/>
</dbReference>
<comment type="caution">
    <text evidence="1">The sequence shown here is derived from an EMBL/GenBank/DDBJ whole genome shotgun (WGS) entry which is preliminary data.</text>
</comment>
<organism evidence="1 2">
    <name type="scientific">Sporanaerobium hydrogeniformans</name>
    <dbReference type="NCBI Taxonomy" id="3072179"/>
    <lineage>
        <taxon>Bacteria</taxon>
        <taxon>Bacillati</taxon>
        <taxon>Bacillota</taxon>
        <taxon>Clostridia</taxon>
        <taxon>Lachnospirales</taxon>
        <taxon>Lachnospiraceae</taxon>
        <taxon>Sporanaerobium</taxon>
    </lineage>
</organism>
<reference evidence="1" key="1">
    <citation type="submission" date="2017-10" db="EMBL/GenBank/DDBJ databases">
        <title>Genome sequence of cellulolytic Lachnospiraceae bacterium XHS1971 isolated from hotspring sediment.</title>
        <authorList>
            <person name="Vasudevan G."/>
            <person name="Joshi A.J."/>
            <person name="Hivarkar S."/>
            <person name="Lanjekar V.B."/>
            <person name="Dhakephalkar P.K."/>
            <person name="Dagar S."/>
        </authorList>
    </citation>
    <scope>NUCLEOTIDE SEQUENCE</scope>
    <source>
        <strain evidence="1">XHS1971</strain>
    </source>
</reference>
<sequence>MMRWQNPIIFSDFSDPDIIKVEDDFYMVASSFTYLPGIPLLHSKDLIHWRRINYCVRSLPFKCYNQPNHGAGTWAPAIRYHKGWFYVFVPLPDEGIFVTKTQDPYGEWSPLHCLKSTKGWIDPCPFWDEDGKAYMIHAFAKSRCGIKHRLAICQMNEEATELLDEGKIVYDGEQRNPTIEGPKLYKRNGYYYIFAPAGGVETGWQVVLRSKKLYGPYEEKVVLHQGETQVNGPHQGGYVELTEDECYFVHFQDANYYGRIVHLQPMSWYNDWPFIGQELNGDGIGEPVVEWERTNTLLQETPYNLIKSDTFNQTSLGLQWQWQANPNEKWYSLTERPNYLRLYAMPNKAGRENLLWYAPHLLTQMIEGPDFEVEVEIDISGLLVGDRMGIGLLGHQYKALTLVRKTDGLKLELLEGNVLETSKEGLVAEEKTCIGILEDTTLYFKILFKQGLYQFTYWAQNTMPQKTDYFKATKGTWVGAKLMLFCSNDNNETSSGYCDFASFKWQSHSI</sequence>
<name>A0AC61DGZ9_9FIRM</name>
<evidence type="ECO:0000313" key="1">
    <source>
        <dbReference type="EMBL" id="PHV71612.1"/>
    </source>
</evidence>
<gene>
    <name evidence="1" type="ORF">CS063_03340</name>
</gene>
<proteinExistence type="predicted"/>
<evidence type="ECO:0000313" key="2">
    <source>
        <dbReference type="Proteomes" id="UP000224460"/>
    </source>
</evidence>
<dbReference type="EMBL" id="PEDL01000002">
    <property type="protein sequence ID" value="PHV71612.1"/>
    <property type="molecule type" value="Genomic_DNA"/>
</dbReference>
<accession>A0AC61DGZ9</accession>
<keyword evidence="2" id="KW-1185">Reference proteome</keyword>
<protein>
    <submittedName>
        <fullName evidence="1">Xylosidase</fullName>
    </submittedName>
</protein>